<accession>A0A8C2AW08</accession>
<evidence type="ECO:0000313" key="3">
    <source>
        <dbReference type="Proteomes" id="UP000694700"/>
    </source>
</evidence>
<keyword evidence="1" id="KW-0812">Transmembrane</keyword>
<sequence>MYGVDRSQCNFCYFCSDSSDALDLDEHTTQDPWQMMSESHPTFSTDIYPTVLTDEEAKYTNTWRTDVYGYERKSDNVPGPNITVYRQTEEREHVIVLCKFGMTHRWQSIELSVESELKYTIEQCTLYYSEMCVFLVTVRPPASFTCVHENLRSQTYNYSGSVSDHPEEGASLLYICFSSFIAVGLFIMTAAVIVINIRSKTKGVCFTSYSFIAAMNVMKGLTKTKKMLRNVFKLIIGSIILNSGC</sequence>
<evidence type="ECO:0000256" key="1">
    <source>
        <dbReference type="SAM" id="Phobius"/>
    </source>
</evidence>
<evidence type="ECO:0000313" key="2">
    <source>
        <dbReference type="Ensembl" id="ENSCCRP00015110310.1"/>
    </source>
</evidence>
<dbReference type="Ensembl" id="ENSCCRT00015113799.1">
    <property type="protein sequence ID" value="ENSCCRP00015110310.1"/>
    <property type="gene ID" value="ENSCCRG00015043739.1"/>
</dbReference>
<dbReference type="Proteomes" id="UP000694700">
    <property type="component" value="Unplaced"/>
</dbReference>
<dbReference type="AlphaFoldDB" id="A0A8C2AW08"/>
<proteinExistence type="predicted"/>
<name>A0A8C2AW08_CYPCA</name>
<keyword evidence="1" id="KW-0472">Membrane</keyword>
<keyword evidence="1" id="KW-1133">Transmembrane helix</keyword>
<protein>
    <submittedName>
        <fullName evidence="2">Uncharacterized protein</fullName>
    </submittedName>
</protein>
<organism evidence="2 3">
    <name type="scientific">Cyprinus carpio</name>
    <name type="common">Common carp</name>
    <dbReference type="NCBI Taxonomy" id="7962"/>
    <lineage>
        <taxon>Eukaryota</taxon>
        <taxon>Metazoa</taxon>
        <taxon>Chordata</taxon>
        <taxon>Craniata</taxon>
        <taxon>Vertebrata</taxon>
        <taxon>Euteleostomi</taxon>
        <taxon>Actinopterygii</taxon>
        <taxon>Neopterygii</taxon>
        <taxon>Teleostei</taxon>
        <taxon>Ostariophysi</taxon>
        <taxon>Cypriniformes</taxon>
        <taxon>Cyprinidae</taxon>
        <taxon>Cyprininae</taxon>
        <taxon>Cyprinus</taxon>
    </lineage>
</organism>
<reference evidence="2" key="1">
    <citation type="submission" date="2025-08" db="UniProtKB">
        <authorList>
            <consortium name="Ensembl"/>
        </authorList>
    </citation>
    <scope>IDENTIFICATION</scope>
</reference>
<feature type="transmembrane region" description="Helical" evidence="1">
    <location>
        <begin position="172"/>
        <end position="195"/>
    </location>
</feature>